<dbReference type="GO" id="GO:0006355">
    <property type="term" value="P:regulation of DNA-templated transcription"/>
    <property type="evidence" value="ECO:0007669"/>
    <property type="project" value="InterPro"/>
</dbReference>
<dbReference type="EMBL" id="OVEO01000011">
    <property type="protein sequence ID" value="SPQ99406.1"/>
    <property type="molecule type" value="Genomic_DNA"/>
</dbReference>
<gene>
    <name evidence="12" type="ORF">PBRA_008112</name>
    <name evidence="13" type="ORF">PLBR_LOCUS6621</name>
</gene>
<keyword evidence="7 11" id="KW-0805">Transcription regulation</keyword>
<dbReference type="Proteomes" id="UP000039324">
    <property type="component" value="Unassembled WGS sequence"/>
</dbReference>
<accession>A0A0G4IZR3</accession>
<dbReference type="GO" id="GO:0008270">
    <property type="term" value="F:zinc ion binding"/>
    <property type="evidence" value="ECO:0007669"/>
    <property type="project" value="UniProtKB-KW"/>
</dbReference>
<keyword evidence="8 11" id="KW-0804">Transcription</keyword>
<dbReference type="Pfam" id="PF03850">
    <property type="entry name" value="Tfb4"/>
    <property type="match status" value="2"/>
</dbReference>
<dbReference type="Proteomes" id="UP000290189">
    <property type="component" value="Unassembled WGS sequence"/>
</dbReference>
<keyword evidence="13" id="KW-0496">Mitochondrion</keyword>
<organism evidence="12 14">
    <name type="scientific">Plasmodiophora brassicae</name>
    <name type="common">Clubroot disease agent</name>
    <dbReference type="NCBI Taxonomy" id="37360"/>
    <lineage>
        <taxon>Eukaryota</taxon>
        <taxon>Sar</taxon>
        <taxon>Rhizaria</taxon>
        <taxon>Endomyxa</taxon>
        <taxon>Phytomyxea</taxon>
        <taxon>Plasmodiophorida</taxon>
        <taxon>Plasmodiophoridae</taxon>
        <taxon>Plasmodiophora</taxon>
    </lineage>
</organism>
<dbReference type="OMA" id="QGCDITS"/>
<evidence type="ECO:0008006" key="16">
    <source>
        <dbReference type="Google" id="ProtNLM"/>
    </source>
</evidence>
<reference evidence="12 14" key="1">
    <citation type="submission" date="2015-02" db="EMBL/GenBank/DDBJ databases">
        <authorList>
            <person name="Chooi Y.-H."/>
        </authorList>
    </citation>
    <scope>NUCLEOTIDE SEQUENCE [LARGE SCALE GENOMIC DNA]</scope>
    <source>
        <strain evidence="12">E3</strain>
    </source>
</reference>
<comment type="similarity">
    <text evidence="2 11">Belongs to the TFB4 family.</text>
</comment>
<evidence type="ECO:0000256" key="5">
    <source>
        <dbReference type="ARBA" id="ARBA00022771"/>
    </source>
</evidence>
<dbReference type="AlphaFoldDB" id="A0A0G4IZR3"/>
<evidence type="ECO:0000256" key="3">
    <source>
        <dbReference type="ARBA" id="ARBA00022723"/>
    </source>
</evidence>
<keyword evidence="6 11" id="KW-0862">Zinc</keyword>
<evidence type="ECO:0000256" key="11">
    <source>
        <dbReference type="RuleBase" id="RU368090"/>
    </source>
</evidence>
<evidence type="ECO:0000256" key="8">
    <source>
        <dbReference type="ARBA" id="ARBA00023163"/>
    </source>
</evidence>
<keyword evidence="14" id="KW-1185">Reference proteome</keyword>
<dbReference type="OrthoDB" id="17307at2759"/>
<evidence type="ECO:0000256" key="2">
    <source>
        <dbReference type="ARBA" id="ARBA00005273"/>
    </source>
</evidence>
<evidence type="ECO:0000256" key="7">
    <source>
        <dbReference type="ARBA" id="ARBA00023015"/>
    </source>
</evidence>
<protein>
    <recommendedName>
        <fullName evidence="16">General transcription and DNA repair factor IIH subunit TFB4</fullName>
    </recommendedName>
</protein>
<keyword evidence="3 11" id="KW-0479">Metal-binding</keyword>
<evidence type="ECO:0000256" key="4">
    <source>
        <dbReference type="ARBA" id="ARBA00022763"/>
    </source>
</evidence>
<dbReference type="GO" id="GO:0000439">
    <property type="term" value="C:transcription factor TFIIH core complex"/>
    <property type="evidence" value="ECO:0007669"/>
    <property type="project" value="UniProtKB-UniRule"/>
</dbReference>
<sequence length="281" mass="30382">MSNGTDVSDPDLLVCIVECGPVAWVDAERAHPSVSLARTLHDLAVFLNAFRALQASNRLVVIASHPVRNDVLFSDLAPTNVEPAMAHSILDRIRSLPTTGLSEAASLLSGAMSLAMCIVRRLQADQRNLHARLLVVHTGRDAPAQYTSTMNCIFSAQKLTVPVDAVVLGASDSLLMQQASHLTGGVYNRVGDPGADLLAVLFTLFLPGAFDRTVLAMPHQSQIDYRATCFCHRTVQNTGYTCPVCLSVFCKPELSCPTCRTRFPRMPRRARAPFASTPAPS</sequence>
<name>A0A0G4IZR3_PLABS</name>
<evidence type="ECO:0000313" key="15">
    <source>
        <dbReference type="Proteomes" id="UP000290189"/>
    </source>
</evidence>
<evidence type="ECO:0000256" key="1">
    <source>
        <dbReference type="ARBA" id="ARBA00004123"/>
    </source>
</evidence>
<evidence type="ECO:0000313" key="14">
    <source>
        <dbReference type="Proteomes" id="UP000039324"/>
    </source>
</evidence>
<dbReference type="PANTHER" id="PTHR12831:SF0">
    <property type="entry name" value="GENERAL TRANSCRIPTION FACTOR IIH SUBUNIT 3"/>
    <property type="match status" value="1"/>
</dbReference>
<dbReference type="PANTHER" id="PTHR12831">
    <property type="entry name" value="TRANSCRIPTION INITIATION FACTOR IIH TFIIH , POLYPEPTIDE 3-RELATED"/>
    <property type="match status" value="1"/>
</dbReference>
<dbReference type="GO" id="GO:0005675">
    <property type="term" value="C:transcription factor TFIIH holo complex"/>
    <property type="evidence" value="ECO:0007669"/>
    <property type="project" value="UniProtKB-UniRule"/>
</dbReference>
<dbReference type="InterPro" id="IPR004600">
    <property type="entry name" value="TFIIH_Tfb4/GTF2H3"/>
</dbReference>
<geneLocation type="mitochondrion" evidence="13"/>
<evidence type="ECO:0000256" key="10">
    <source>
        <dbReference type="ARBA" id="ARBA00023242"/>
    </source>
</evidence>
<keyword evidence="4 11" id="KW-0227">DNA damage</keyword>
<keyword evidence="10 11" id="KW-0539">Nucleus</keyword>
<evidence type="ECO:0000313" key="12">
    <source>
        <dbReference type="EMBL" id="CEP00800.1"/>
    </source>
</evidence>
<proteinExistence type="inferred from homology"/>
<reference evidence="13 15" key="2">
    <citation type="submission" date="2018-03" db="EMBL/GenBank/DDBJ databases">
        <authorList>
            <person name="Fogelqvist J."/>
        </authorList>
    </citation>
    <scope>NUCLEOTIDE SEQUENCE [LARGE SCALE GENOMIC DNA]</scope>
</reference>
<dbReference type="Gene3D" id="3.40.50.410">
    <property type="entry name" value="von Willebrand factor, type A domain"/>
    <property type="match status" value="1"/>
</dbReference>
<dbReference type="EMBL" id="CDSF01000102">
    <property type="protein sequence ID" value="CEP00800.1"/>
    <property type="molecule type" value="Genomic_DNA"/>
</dbReference>
<dbReference type="GO" id="GO:0006289">
    <property type="term" value="P:nucleotide-excision repair"/>
    <property type="evidence" value="ECO:0007669"/>
    <property type="project" value="UniProtKB-UniRule"/>
</dbReference>
<evidence type="ECO:0000313" key="13">
    <source>
        <dbReference type="EMBL" id="SPQ99406.1"/>
    </source>
</evidence>
<keyword evidence="5 11" id="KW-0863">Zinc-finger</keyword>
<dbReference type="STRING" id="37360.A0A0G4IZR3"/>
<evidence type="ECO:0000256" key="9">
    <source>
        <dbReference type="ARBA" id="ARBA00023204"/>
    </source>
</evidence>
<keyword evidence="9 11" id="KW-0234">DNA repair</keyword>
<evidence type="ECO:0000256" key="6">
    <source>
        <dbReference type="ARBA" id="ARBA00022833"/>
    </source>
</evidence>
<comment type="subcellular location">
    <subcellularLocation>
        <location evidence="1 11">Nucleus</location>
    </subcellularLocation>
</comment>
<dbReference type="InterPro" id="IPR036465">
    <property type="entry name" value="vWFA_dom_sf"/>
</dbReference>